<dbReference type="RefSeq" id="WP_193065846.1">
    <property type="nucleotide sequence ID" value="NZ_CALJTU010000094.1"/>
</dbReference>
<keyword evidence="1" id="KW-0812">Transmembrane</keyword>
<organism evidence="2 3">
    <name type="scientific">Hafnia alvei</name>
    <dbReference type="NCBI Taxonomy" id="569"/>
    <lineage>
        <taxon>Bacteria</taxon>
        <taxon>Pseudomonadati</taxon>
        <taxon>Pseudomonadota</taxon>
        <taxon>Gammaproteobacteria</taxon>
        <taxon>Enterobacterales</taxon>
        <taxon>Hafniaceae</taxon>
        <taxon>Hafnia</taxon>
    </lineage>
</organism>
<feature type="transmembrane region" description="Helical" evidence="1">
    <location>
        <begin position="125"/>
        <end position="149"/>
    </location>
</feature>
<dbReference type="AlphaFoldDB" id="A0A377PQK8"/>
<sequence length="158" mass="16914">MMTKDMRLLLCLALSTGILSGVWAWLAEQLVLMSWIGFLGCTTYFAIPSKGLLGLCRGLAANVSGASWASMAMALTASTDFSYAAVITGAISFMMCAQSRFRLLCFVPGSFIGACALFGSQSEWLAVVLALCLGGIFGFLMQSSGTWMANRWQMSLTN</sequence>
<proteinExistence type="predicted"/>
<reference evidence="2 3" key="1">
    <citation type="submission" date="2018-06" db="EMBL/GenBank/DDBJ databases">
        <authorList>
            <consortium name="Pathogen Informatics"/>
            <person name="Doyle S."/>
        </authorList>
    </citation>
    <scope>NUCLEOTIDE SEQUENCE [LARGE SCALE GENOMIC DNA]</scope>
    <source>
        <strain evidence="2 3">NCTC8105</strain>
    </source>
</reference>
<evidence type="ECO:0000313" key="2">
    <source>
        <dbReference type="EMBL" id="STQ82372.1"/>
    </source>
</evidence>
<dbReference type="EMBL" id="UGHP01000001">
    <property type="protein sequence ID" value="STQ82372.1"/>
    <property type="molecule type" value="Genomic_DNA"/>
</dbReference>
<accession>A0A377PQK8</accession>
<dbReference type="Pfam" id="PF06496">
    <property type="entry name" value="DUF1097"/>
    <property type="match status" value="1"/>
</dbReference>
<name>A0A377PQK8_HAFAL</name>
<keyword evidence="1" id="KW-0472">Membrane</keyword>
<dbReference type="Proteomes" id="UP000254821">
    <property type="component" value="Unassembled WGS sequence"/>
</dbReference>
<evidence type="ECO:0000313" key="3">
    <source>
        <dbReference type="Proteomes" id="UP000254821"/>
    </source>
</evidence>
<gene>
    <name evidence="2" type="primary">ycdZ_2</name>
    <name evidence="2" type="ORF">NCTC8105_04583</name>
</gene>
<protein>
    <submittedName>
        <fullName evidence="2">Inner membrane protein ycdZ</fullName>
    </submittedName>
</protein>
<feature type="transmembrane region" description="Helical" evidence="1">
    <location>
        <begin position="101"/>
        <end position="119"/>
    </location>
</feature>
<keyword evidence="1" id="KW-1133">Transmembrane helix</keyword>
<evidence type="ECO:0000256" key="1">
    <source>
        <dbReference type="SAM" id="Phobius"/>
    </source>
</evidence>
<dbReference type="InterPro" id="IPR009476">
    <property type="entry name" value="DUF1097"/>
</dbReference>